<organism evidence="1">
    <name type="scientific">Tanacetum cinerariifolium</name>
    <name type="common">Dalmatian daisy</name>
    <name type="synonym">Chrysanthemum cinerariifolium</name>
    <dbReference type="NCBI Taxonomy" id="118510"/>
    <lineage>
        <taxon>Eukaryota</taxon>
        <taxon>Viridiplantae</taxon>
        <taxon>Streptophyta</taxon>
        <taxon>Embryophyta</taxon>
        <taxon>Tracheophyta</taxon>
        <taxon>Spermatophyta</taxon>
        <taxon>Magnoliopsida</taxon>
        <taxon>eudicotyledons</taxon>
        <taxon>Gunneridae</taxon>
        <taxon>Pentapetalae</taxon>
        <taxon>asterids</taxon>
        <taxon>campanulids</taxon>
        <taxon>Asterales</taxon>
        <taxon>Asteraceae</taxon>
        <taxon>Asteroideae</taxon>
        <taxon>Anthemideae</taxon>
        <taxon>Anthemidinae</taxon>
        <taxon>Tanacetum</taxon>
    </lineage>
</organism>
<reference evidence="1" key="1">
    <citation type="journal article" date="2019" name="Sci. Rep.">
        <title>Draft genome of Tanacetum cinerariifolium, the natural source of mosquito coil.</title>
        <authorList>
            <person name="Yamashiro T."/>
            <person name="Shiraishi A."/>
            <person name="Satake H."/>
            <person name="Nakayama K."/>
        </authorList>
    </citation>
    <scope>NUCLEOTIDE SEQUENCE</scope>
</reference>
<sequence length="313" mass="36145">MSWYWRCSWCGGPFNSGNCRQCTNYTIDHQEHLNQQRINDVDDRWNKMIESGNKIIQIMGEMILQQKHDLNTIPEKKPDEVIKSSVEDLVPILSESEDTFGSDSECDLPSCDDFSPINVSEEKSVTFSNPFFDSNDDFTSSDHESLSDEDVSEDNVNPLFKFKDEYISSDVYPLFDEVLENIENKDSYDSNLDEPDLLVTPLFDANEDECVDPGDDVDEIELLLHRDPSTPKMSVASILEGFTNEPPLEENDDLFDLESKENKWKKILYDAPIDDLMTGDKVFDPGIPKKFFSPTYVRLPFKDRHYLFFTYVI</sequence>
<dbReference type="EMBL" id="BKCJ010258634">
    <property type="protein sequence ID" value="GEZ26386.1"/>
    <property type="molecule type" value="Genomic_DNA"/>
</dbReference>
<gene>
    <name evidence="1" type="ORF">Tci_498359</name>
</gene>
<accession>A0A699IA22</accession>
<protein>
    <submittedName>
        <fullName evidence="1">Uncharacterized protein</fullName>
    </submittedName>
</protein>
<name>A0A699IA22_TANCI</name>
<comment type="caution">
    <text evidence="1">The sequence shown here is derived from an EMBL/GenBank/DDBJ whole genome shotgun (WGS) entry which is preliminary data.</text>
</comment>
<dbReference type="AlphaFoldDB" id="A0A699IA22"/>
<evidence type="ECO:0000313" key="1">
    <source>
        <dbReference type="EMBL" id="GEZ26386.1"/>
    </source>
</evidence>
<proteinExistence type="predicted"/>